<dbReference type="AlphaFoldDB" id="A0A250I8F8"/>
<evidence type="ECO:0000256" key="3">
    <source>
        <dbReference type="PIRSR" id="PIRSR602480-1"/>
    </source>
</evidence>
<reference evidence="5 6" key="1">
    <citation type="submission" date="2017-06" db="EMBL/GenBank/DDBJ databases">
        <authorList>
            <person name="Kim H.J."/>
            <person name="Triplett B.A."/>
        </authorList>
    </citation>
    <scope>NUCLEOTIDE SEQUENCE [LARGE SCALE GENOMIC DNA]</scope>
    <source>
        <strain evidence="5 6">DSM 14713</strain>
    </source>
</reference>
<dbReference type="InterPro" id="IPR002480">
    <property type="entry name" value="DAHP_synth_2"/>
</dbReference>
<dbReference type="Pfam" id="PF01474">
    <property type="entry name" value="DAHP_synth_2"/>
    <property type="match status" value="1"/>
</dbReference>
<feature type="binding site" evidence="3">
    <location>
        <position position="296"/>
    </location>
    <ligand>
        <name>phosphoenolpyruvate</name>
        <dbReference type="ChEBI" id="CHEBI:58702"/>
    </ligand>
</feature>
<dbReference type="PANTHER" id="PTHR21337:SF0">
    <property type="entry name" value="PHOSPHO-2-DEHYDRO-3-DEOXYHEPTONATE ALDOLASE"/>
    <property type="match status" value="1"/>
</dbReference>
<keyword evidence="3" id="KW-0170">Cobalt</keyword>
<gene>
    <name evidence="5" type="ORF">MEBOL_000930</name>
</gene>
<evidence type="ECO:0000256" key="4">
    <source>
        <dbReference type="RuleBase" id="RU363071"/>
    </source>
</evidence>
<comment type="cofactor">
    <cofactor evidence="3">
        <name>Mn(2+)</name>
        <dbReference type="ChEBI" id="CHEBI:29035"/>
    </cofactor>
    <cofactor evidence="3">
        <name>Co(2+)</name>
        <dbReference type="ChEBI" id="CHEBI:48828"/>
    </cofactor>
    <cofactor evidence="3">
        <name>Cd(2+)</name>
        <dbReference type="ChEBI" id="CHEBI:48775"/>
    </cofactor>
    <text evidence="3">Binds 1 divalent cation per subunit. The enzyme is active with manganese, cobalt or cadmium ions.</text>
</comment>
<feature type="binding site" evidence="3">
    <location>
        <position position="84"/>
    </location>
    <ligand>
        <name>Mn(2+)</name>
        <dbReference type="ChEBI" id="CHEBI:29035"/>
    </ligand>
</feature>
<dbReference type="EMBL" id="CP022163">
    <property type="protein sequence ID" value="ATB27488.1"/>
    <property type="molecule type" value="Genomic_DNA"/>
</dbReference>
<keyword evidence="4" id="KW-0028">Amino-acid biosynthesis</keyword>
<dbReference type="InterPro" id="IPR013785">
    <property type="entry name" value="Aldolase_TIM"/>
</dbReference>
<keyword evidence="3" id="KW-0464">Manganese</keyword>
<dbReference type="SUPFAM" id="SSF51569">
    <property type="entry name" value="Aldolase"/>
    <property type="match status" value="1"/>
</dbReference>
<dbReference type="NCBIfam" id="TIGR01358">
    <property type="entry name" value="DAHP_synth_II"/>
    <property type="match status" value="1"/>
</dbReference>
<sequence>MISSSPHLENGSPVMNRNWTPGSWRNMPVKHIPADYPDPQALARVERELAHLPALVSAEETRRLRAALGQVAEGKAFLLQGGDCAESFQEFTPGNVRDTLRLLLQMAVVLTFAKGRPVVKIGRIAGQFAKPRSSPVETRGAITLPAYRGDNINGMGFTPQERTPNPERLLKAHQQSSATLELVRAFAREGYEALSDPRHWKIDHPLAAPIQDSLGFMRSLLGNPEEQHTGLDRLDFYTSHEALLLNVEEALTRLEPATGEWYDTSAHMLWIGERTRQLDGGHVEFMRGIQNPIGLKCGPGMDPDELLRLMDVLNPQAVPGKLVLIGRFGADKAAERLPRLMAATRRDGRPVVWSIDPMHGNTHTAANGYKTRPFERILSEVRTFTQVATAEGVHPGGLHLEMTGQDVTECLGGACAVSEADLSRRYLTHCDPRLNADQALQLAFLVAEHLQTLRPAPAQAA</sequence>
<comment type="catalytic activity">
    <reaction evidence="4">
        <text>D-erythrose 4-phosphate + phosphoenolpyruvate + H2O = 7-phospho-2-dehydro-3-deoxy-D-arabino-heptonate + phosphate</text>
        <dbReference type="Rhea" id="RHEA:14717"/>
        <dbReference type="ChEBI" id="CHEBI:15377"/>
        <dbReference type="ChEBI" id="CHEBI:16897"/>
        <dbReference type="ChEBI" id="CHEBI:43474"/>
        <dbReference type="ChEBI" id="CHEBI:58394"/>
        <dbReference type="ChEBI" id="CHEBI:58702"/>
        <dbReference type="EC" id="2.5.1.54"/>
    </reaction>
</comment>
<dbReference type="GO" id="GO:0009073">
    <property type="term" value="P:aromatic amino acid family biosynthetic process"/>
    <property type="evidence" value="ECO:0007669"/>
    <property type="project" value="UniProtKB-KW"/>
</dbReference>
<dbReference type="KEGG" id="mbd:MEBOL_000930"/>
<organism evidence="5 6">
    <name type="scientific">Melittangium boletus DSM 14713</name>
    <dbReference type="NCBI Taxonomy" id="1294270"/>
    <lineage>
        <taxon>Bacteria</taxon>
        <taxon>Pseudomonadati</taxon>
        <taxon>Myxococcota</taxon>
        <taxon>Myxococcia</taxon>
        <taxon>Myxococcales</taxon>
        <taxon>Cystobacterineae</taxon>
        <taxon>Archangiaceae</taxon>
        <taxon>Melittangium</taxon>
    </lineage>
</organism>
<keyword evidence="2 4" id="KW-0808">Transferase</keyword>
<comment type="pathway">
    <text evidence="4">Metabolic intermediate biosynthesis; chorismate biosynthesis; chorismate from D-erythrose 4-phosphate and phosphoenolpyruvate: step 1/7.</text>
</comment>
<feature type="binding site" evidence="3">
    <location>
        <position position="123"/>
    </location>
    <ligand>
        <name>phosphoenolpyruvate</name>
        <dbReference type="ChEBI" id="CHEBI:58702"/>
    </ligand>
</feature>
<feature type="binding site" evidence="3">
    <location>
        <position position="431"/>
    </location>
    <ligand>
        <name>Mn(2+)</name>
        <dbReference type="ChEBI" id="CHEBI:29035"/>
    </ligand>
</feature>
<feature type="binding site" evidence="3">
    <location>
        <position position="401"/>
    </location>
    <ligand>
        <name>Mn(2+)</name>
        <dbReference type="ChEBI" id="CHEBI:29035"/>
    </ligand>
</feature>
<evidence type="ECO:0000256" key="2">
    <source>
        <dbReference type="ARBA" id="ARBA00022679"/>
    </source>
</evidence>
<evidence type="ECO:0000313" key="6">
    <source>
        <dbReference type="Proteomes" id="UP000217289"/>
    </source>
</evidence>
<keyword evidence="4" id="KW-0057">Aromatic amino acid biosynthesis</keyword>
<keyword evidence="3" id="KW-0104">Cadmium</keyword>
<feature type="binding site" evidence="3">
    <location>
        <begin position="273"/>
        <end position="274"/>
    </location>
    <ligand>
        <name>phosphoenolpyruvate</name>
        <dbReference type="ChEBI" id="CHEBI:58702"/>
    </ligand>
</feature>
<evidence type="ECO:0000313" key="5">
    <source>
        <dbReference type="EMBL" id="ATB27488.1"/>
    </source>
</evidence>
<accession>A0A250I8F8</accession>
<dbReference type="GO" id="GO:0003849">
    <property type="term" value="F:3-deoxy-7-phosphoheptulonate synthase activity"/>
    <property type="evidence" value="ECO:0007669"/>
    <property type="project" value="UniProtKB-EC"/>
</dbReference>
<dbReference type="EC" id="2.5.1.54" evidence="4"/>
<evidence type="ECO:0000256" key="1">
    <source>
        <dbReference type="ARBA" id="ARBA00008911"/>
    </source>
</evidence>
<feature type="binding site" evidence="3">
    <location>
        <position position="327"/>
    </location>
    <ligand>
        <name>phosphoenolpyruvate</name>
        <dbReference type="ChEBI" id="CHEBI:58702"/>
    </ligand>
</feature>
<protein>
    <recommendedName>
        <fullName evidence="4">Phospho-2-dehydro-3-deoxyheptonate aldolase</fullName>
        <ecNumber evidence="4">2.5.1.54</ecNumber>
    </recommendedName>
</protein>
<dbReference type="Proteomes" id="UP000217289">
    <property type="component" value="Chromosome"/>
</dbReference>
<keyword evidence="6" id="KW-1185">Reference proteome</keyword>
<name>A0A250I8F8_9BACT</name>
<dbReference type="Gene3D" id="3.20.20.70">
    <property type="entry name" value="Aldolase class I"/>
    <property type="match status" value="1"/>
</dbReference>
<dbReference type="PANTHER" id="PTHR21337">
    <property type="entry name" value="PHOSPHO-2-DEHYDRO-3-DEOXYHEPTONATE ALDOLASE 1, 2"/>
    <property type="match status" value="1"/>
</dbReference>
<comment type="similarity">
    <text evidence="1 4">Belongs to the class-II DAHP synthase family.</text>
</comment>
<feature type="binding site" evidence="3">
    <location>
        <position position="359"/>
    </location>
    <ligand>
        <name>Mn(2+)</name>
        <dbReference type="ChEBI" id="CHEBI:29035"/>
    </ligand>
</feature>
<proteinExistence type="inferred from homology"/>
<dbReference type="GO" id="GO:0008652">
    <property type="term" value="P:amino acid biosynthetic process"/>
    <property type="evidence" value="ECO:0007669"/>
    <property type="project" value="UniProtKB-KW"/>
</dbReference>